<dbReference type="RefSeq" id="WP_265961094.1">
    <property type="nucleotide sequence ID" value="NZ_JAPEVI010000002.1"/>
</dbReference>
<evidence type="ECO:0000259" key="1">
    <source>
        <dbReference type="Pfam" id="PF12697"/>
    </source>
</evidence>
<sequence length="284" mass="29985">MSEQTGIVLVHGAWHSGSTWSEVAPLLRDKGFDVVAVDLPGAGPNASRPASFSKRPLESAVFATEPSPNAGVGQEERTQAFIDAVRASSERTGKKVVLAGHSLGGITVSPVVEAVPELIHAVVYVTAFMLAPGLPAIAMIQDATMADAIVPQLFLADPQTVGALRIDVASTDPEYRQKLKEAFYGDLTESQFEAALAGLHPDEPVQVAIVPSPVTPERFATVPRHYVRCTQDRAITLAGQDKMIADMDAALGGKTIVHTLNASHSPFYSAPDALSDILSRIAGT</sequence>
<dbReference type="InterPro" id="IPR052897">
    <property type="entry name" value="Sec-Metab_Biosynth_Hydrolase"/>
</dbReference>
<keyword evidence="3" id="KW-1185">Reference proteome</keyword>
<accession>A0ABT3QWS9</accession>
<keyword evidence="2" id="KW-0378">Hydrolase</keyword>
<dbReference type="SUPFAM" id="SSF53474">
    <property type="entry name" value="alpha/beta-Hydrolases"/>
    <property type="match status" value="1"/>
</dbReference>
<evidence type="ECO:0000313" key="2">
    <source>
        <dbReference type="EMBL" id="MCX2721393.1"/>
    </source>
</evidence>
<organism evidence="2 3">
    <name type="scientific">Roseibium salinum</name>
    <dbReference type="NCBI Taxonomy" id="1604349"/>
    <lineage>
        <taxon>Bacteria</taxon>
        <taxon>Pseudomonadati</taxon>
        <taxon>Pseudomonadota</taxon>
        <taxon>Alphaproteobacteria</taxon>
        <taxon>Hyphomicrobiales</taxon>
        <taxon>Stappiaceae</taxon>
        <taxon>Roseibium</taxon>
    </lineage>
</organism>
<dbReference type="InterPro" id="IPR029058">
    <property type="entry name" value="AB_hydrolase_fold"/>
</dbReference>
<reference evidence="2 3" key="1">
    <citation type="journal article" date="2016" name="Int. J. Syst. Evol. Microbiol.">
        <title>Labrenzia salina sp. nov., isolated from the rhizosphere of the halophyte Arthrocnemum macrostachyum.</title>
        <authorList>
            <person name="Camacho M."/>
            <person name="Redondo-Gomez S."/>
            <person name="Rodriguez-Llorente I."/>
            <person name="Rohde M."/>
            <person name="Sproer C."/>
            <person name="Schumann P."/>
            <person name="Klenk H.P."/>
            <person name="Montero-Calasanz M.D.C."/>
        </authorList>
    </citation>
    <scope>NUCLEOTIDE SEQUENCE [LARGE SCALE GENOMIC DNA]</scope>
    <source>
        <strain evidence="2 3">DSM 29163</strain>
    </source>
</reference>
<feature type="domain" description="AB hydrolase-1" evidence="1">
    <location>
        <begin position="7"/>
        <end position="276"/>
    </location>
</feature>
<dbReference type="InterPro" id="IPR000073">
    <property type="entry name" value="AB_hydrolase_1"/>
</dbReference>
<dbReference type="EMBL" id="JAPEVI010000002">
    <property type="protein sequence ID" value="MCX2721393.1"/>
    <property type="molecule type" value="Genomic_DNA"/>
</dbReference>
<dbReference type="PANTHER" id="PTHR37017">
    <property type="entry name" value="AB HYDROLASE-1 DOMAIN-CONTAINING PROTEIN-RELATED"/>
    <property type="match status" value="1"/>
</dbReference>
<evidence type="ECO:0000313" key="3">
    <source>
        <dbReference type="Proteomes" id="UP001300261"/>
    </source>
</evidence>
<comment type="caution">
    <text evidence="2">The sequence shown here is derived from an EMBL/GenBank/DDBJ whole genome shotgun (WGS) entry which is preliminary data.</text>
</comment>
<protein>
    <submittedName>
        <fullName evidence="2">Alpha/beta fold hydrolase</fullName>
    </submittedName>
</protein>
<dbReference type="GO" id="GO:0016787">
    <property type="term" value="F:hydrolase activity"/>
    <property type="evidence" value="ECO:0007669"/>
    <property type="project" value="UniProtKB-KW"/>
</dbReference>
<dbReference type="Pfam" id="PF12697">
    <property type="entry name" value="Abhydrolase_6"/>
    <property type="match status" value="1"/>
</dbReference>
<dbReference type="PANTHER" id="PTHR37017:SF11">
    <property type="entry name" value="ESTERASE_LIPASE_THIOESTERASE DOMAIN-CONTAINING PROTEIN"/>
    <property type="match status" value="1"/>
</dbReference>
<proteinExistence type="predicted"/>
<name>A0ABT3QWS9_9HYPH</name>
<gene>
    <name evidence="2" type="ORF">ON753_03085</name>
</gene>
<dbReference type="Gene3D" id="3.40.50.1820">
    <property type="entry name" value="alpha/beta hydrolase"/>
    <property type="match status" value="1"/>
</dbReference>
<dbReference type="Proteomes" id="UP001300261">
    <property type="component" value="Unassembled WGS sequence"/>
</dbReference>